<feature type="compositionally biased region" description="Polar residues" evidence="1">
    <location>
        <begin position="307"/>
        <end position="317"/>
    </location>
</feature>
<organism evidence="2 3">
    <name type="scientific">Orbilia javanica</name>
    <dbReference type="NCBI Taxonomy" id="47235"/>
    <lineage>
        <taxon>Eukaryota</taxon>
        <taxon>Fungi</taxon>
        <taxon>Dikarya</taxon>
        <taxon>Ascomycota</taxon>
        <taxon>Pezizomycotina</taxon>
        <taxon>Orbiliomycetes</taxon>
        <taxon>Orbiliales</taxon>
        <taxon>Orbiliaceae</taxon>
        <taxon>Orbilia</taxon>
    </lineage>
</organism>
<gene>
    <name evidence="2" type="ORF">TWF718_010469</name>
</gene>
<protein>
    <submittedName>
        <fullName evidence="2">Uncharacterized protein</fullName>
    </submittedName>
</protein>
<feature type="region of interest" description="Disordered" evidence="1">
    <location>
        <begin position="272"/>
        <end position="317"/>
    </location>
</feature>
<dbReference type="EMBL" id="JAVHNR010000008">
    <property type="protein sequence ID" value="KAK6335027.1"/>
    <property type="molecule type" value="Genomic_DNA"/>
</dbReference>
<keyword evidence="3" id="KW-1185">Reference proteome</keyword>
<name>A0AAN8MI43_9PEZI</name>
<sequence length="317" mass="35593">MEPPKSPKATTPPVVIGPSSMQLMRTGTATAKGCNERGSMSKRSFLRSKCSSGNAGFIGFKKTHKNKDCPPGLGRDLVFRDDHIIYHNEFYTGHIRSINNISQRISRIDNWIEATQGLRSQSRDALETINKDIMKSINDPTPANISNYVKGWEVQVRTIEFEYQGNRLEDSVKYCEGKSIRVTISAAKRVQENMMGSVIENMPKLFWKSSSPLRRMLELGKQISHIESHHSHMMSRLKKIISTDQQIKELLAECHRDLIRIINIMLQKIEGPDSEQTTGVPQVDGVGALGNSSMQEPLTILSEEALNKTTTPPQSKD</sequence>
<proteinExistence type="predicted"/>
<dbReference type="Proteomes" id="UP001313282">
    <property type="component" value="Unassembled WGS sequence"/>
</dbReference>
<evidence type="ECO:0000256" key="1">
    <source>
        <dbReference type="SAM" id="MobiDB-lite"/>
    </source>
</evidence>
<evidence type="ECO:0000313" key="3">
    <source>
        <dbReference type="Proteomes" id="UP001313282"/>
    </source>
</evidence>
<reference evidence="2 3" key="1">
    <citation type="submission" date="2019-10" db="EMBL/GenBank/DDBJ databases">
        <authorList>
            <person name="Palmer J.M."/>
        </authorList>
    </citation>
    <scope>NUCLEOTIDE SEQUENCE [LARGE SCALE GENOMIC DNA]</scope>
    <source>
        <strain evidence="2 3">TWF718</strain>
    </source>
</reference>
<dbReference type="AlphaFoldDB" id="A0AAN8MI43"/>
<accession>A0AAN8MI43</accession>
<evidence type="ECO:0000313" key="2">
    <source>
        <dbReference type="EMBL" id="KAK6335027.1"/>
    </source>
</evidence>
<comment type="caution">
    <text evidence="2">The sequence shown here is derived from an EMBL/GenBank/DDBJ whole genome shotgun (WGS) entry which is preliminary data.</text>
</comment>